<feature type="domain" description="N-acetyltransferase" evidence="3">
    <location>
        <begin position="1"/>
        <end position="154"/>
    </location>
</feature>
<dbReference type="SUPFAM" id="SSF55729">
    <property type="entry name" value="Acyl-CoA N-acyltransferases (Nat)"/>
    <property type="match status" value="1"/>
</dbReference>
<dbReference type="PROSITE" id="PS51186">
    <property type="entry name" value="GNAT"/>
    <property type="match status" value="1"/>
</dbReference>
<sequence length="155" mass="17959">MRVREFQTEDMPQLVHLMDQLGYPTSLEKLESRFSNIQSQANYHTLVAELNNKVVGMVGLCHNLFYEYDSSYVRIVAFIVDTDHRRKGIGEKLMNEAEKWAMEQEATYIMLNSGNREERKAAHKFYLNMGYKDKSTGFAKPLDQQSIKNGKGRIS</sequence>
<keyword evidence="2" id="KW-0012">Acyltransferase</keyword>
<dbReference type="EMBL" id="CP022674">
    <property type="protein sequence ID" value="AXI29310.1"/>
    <property type="molecule type" value="Genomic_DNA"/>
</dbReference>
<accession>A0AA86LTE6</accession>
<dbReference type="Gene3D" id="3.40.630.30">
    <property type="match status" value="1"/>
</dbReference>
<dbReference type="InterPro" id="IPR016181">
    <property type="entry name" value="Acyl_CoA_acyltransferase"/>
</dbReference>
<protein>
    <submittedName>
        <fullName evidence="4">GNAT family N-acetyltransferase</fullName>
    </submittedName>
</protein>
<organism evidence="4 5">
    <name type="scientific">Priestia megaterium</name>
    <name type="common">Bacillus megaterium</name>
    <dbReference type="NCBI Taxonomy" id="1404"/>
    <lineage>
        <taxon>Bacteria</taxon>
        <taxon>Bacillati</taxon>
        <taxon>Bacillota</taxon>
        <taxon>Bacilli</taxon>
        <taxon>Bacillales</taxon>
        <taxon>Bacillaceae</taxon>
        <taxon>Priestia</taxon>
    </lineage>
</organism>
<dbReference type="InterPro" id="IPR050832">
    <property type="entry name" value="Bact_Acetyltransf"/>
</dbReference>
<evidence type="ECO:0000259" key="3">
    <source>
        <dbReference type="PROSITE" id="PS51186"/>
    </source>
</evidence>
<dbReference type="AlphaFoldDB" id="A0AA86LTE6"/>
<dbReference type="RefSeq" id="WP_114895353.1">
    <property type="nucleotide sequence ID" value="NZ_CP022674.1"/>
</dbReference>
<dbReference type="Proteomes" id="UP000253834">
    <property type="component" value="Chromosome"/>
</dbReference>
<evidence type="ECO:0000256" key="1">
    <source>
        <dbReference type="ARBA" id="ARBA00022679"/>
    </source>
</evidence>
<dbReference type="CDD" id="cd04301">
    <property type="entry name" value="NAT_SF"/>
    <property type="match status" value="1"/>
</dbReference>
<dbReference type="Pfam" id="PF00583">
    <property type="entry name" value="Acetyltransf_1"/>
    <property type="match status" value="1"/>
</dbReference>
<dbReference type="PANTHER" id="PTHR43877:SF2">
    <property type="entry name" value="AMINOALKYLPHOSPHONATE N-ACETYLTRANSFERASE-RELATED"/>
    <property type="match status" value="1"/>
</dbReference>
<proteinExistence type="predicted"/>
<dbReference type="PANTHER" id="PTHR43877">
    <property type="entry name" value="AMINOALKYLPHOSPHONATE N-ACETYLTRANSFERASE-RELATED-RELATED"/>
    <property type="match status" value="1"/>
</dbReference>
<dbReference type="InterPro" id="IPR000182">
    <property type="entry name" value="GNAT_dom"/>
</dbReference>
<name>A0AA86LTE6_PRIMG</name>
<dbReference type="GO" id="GO:0016747">
    <property type="term" value="F:acyltransferase activity, transferring groups other than amino-acyl groups"/>
    <property type="evidence" value="ECO:0007669"/>
    <property type="project" value="InterPro"/>
</dbReference>
<evidence type="ECO:0000313" key="4">
    <source>
        <dbReference type="EMBL" id="AXI29310.1"/>
    </source>
</evidence>
<reference evidence="4 5" key="1">
    <citation type="submission" date="2017-07" db="EMBL/GenBank/DDBJ databases">
        <title>Isolation and development of strain Bacillus megaterium SR7 for enhanced growth and metabolite production under supercritical carbon dioxide.</title>
        <authorList>
            <person name="Freedman A.J.E."/>
            <person name="Peet K.C."/>
            <person name="Boock J.T."/>
            <person name="Penn K."/>
            <person name="Prather K.L.J."/>
            <person name="Thompson J.R."/>
        </authorList>
    </citation>
    <scope>NUCLEOTIDE SEQUENCE [LARGE SCALE GENOMIC DNA]</scope>
    <source>
        <strain evidence="4 5">SR7</strain>
    </source>
</reference>
<gene>
    <name evidence="4" type="ORF">CIB87_09905</name>
</gene>
<evidence type="ECO:0000313" key="5">
    <source>
        <dbReference type="Proteomes" id="UP000253834"/>
    </source>
</evidence>
<evidence type="ECO:0000256" key="2">
    <source>
        <dbReference type="ARBA" id="ARBA00023315"/>
    </source>
</evidence>
<keyword evidence="1" id="KW-0808">Transferase</keyword>